<dbReference type="EMBL" id="UYJE01006952">
    <property type="protein sequence ID" value="VDI50445.1"/>
    <property type="molecule type" value="Genomic_DNA"/>
</dbReference>
<feature type="compositionally biased region" description="Low complexity" evidence="1">
    <location>
        <begin position="105"/>
        <end position="131"/>
    </location>
</feature>
<protein>
    <submittedName>
        <fullName evidence="2">Uncharacterized protein</fullName>
    </submittedName>
</protein>
<comment type="caution">
    <text evidence="2">The sequence shown here is derived from an EMBL/GenBank/DDBJ whole genome shotgun (WGS) entry which is preliminary data.</text>
</comment>
<gene>
    <name evidence="2" type="ORF">MGAL_10B041132</name>
</gene>
<reference evidence="2" key="1">
    <citation type="submission" date="2018-11" db="EMBL/GenBank/DDBJ databases">
        <authorList>
            <person name="Alioto T."/>
            <person name="Alioto T."/>
        </authorList>
    </citation>
    <scope>NUCLEOTIDE SEQUENCE</scope>
</reference>
<accession>A0A8B6FK48</accession>
<organism evidence="2 3">
    <name type="scientific">Mytilus galloprovincialis</name>
    <name type="common">Mediterranean mussel</name>
    <dbReference type="NCBI Taxonomy" id="29158"/>
    <lineage>
        <taxon>Eukaryota</taxon>
        <taxon>Metazoa</taxon>
        <taxon>Spiralia</taxon>
        <taxon>Lophotrochozoa</taxon>
        <taxon>Mollusca</taxon>
        <taxon>Bivalvia</taxon>
        <taxon>Autobranchia</taxon>
        <taxon>Pteriomorphia</taxon>
        <taxon>Mytilida</taxon>
        <taxon>Mytiloidea</taxon>
        <taxon>Mytilidae</taxon>
        <taxon>Mytilinae</taxon>
        <taxon>Mytilus</taxon>
    </lineage>
</organism>
<sequence>MRNLVLNPAAQVQTAKNKKRFPNVIPKYSPRTENITIQASTKVKAVPSQEEIVVSPWISFADNKYLQWICNELKNPLDKTYFRVLSRINNASGRQGKQVMKLNEQTSSTIQEQTSSTRQEQTSSTSQSSRISNYEQISEVIISHPFHITNETYSDICIPELTDF</sequence>
<evidence type="ECO:0000313" key="3">
    <source>
        <dbReference type="Proteomes" id="UP000596742"/>
    </source>
</evidence>
<dbReference type="OrthoDB" id="10641006at2759"/>
<evidence type="ECO:0000313" key="2">
    <source>
        <dbReference type="EMBL" id="VDI50445.1"/>
    </source>
</evidence>
<dbReference type="AlphaFoldDB" id="A0A8B6FK48"/>
<proteinExistence type="predicted"/>
<evidence type="ECO:0000256" key="1">
    <source>
        <dbReference type="SAM" id="MobiDB-lite"/>
    </source>
</evidence>
<keyword evidence="3" id="KW-1185">Reference proteome</keyword>
<dbReference type="Proteomes" id="UP000596742">
    <property type="component" value="Unassembled WGS sequence"/>
</dbReference>
<feature type="region of interest" description="Disordered" evidence="1">
    <location>
        <begin position="104"/>
        <end position="131"/>
    </location>
</feature>
<name>A0A8B6FK48_MYTGA</name>